<name>A0AA35YTI8_LACSI</name>
<keyword evidence="2" id="KW-1185">Reference proteome</keyword>
<organism evidence="1 2">
    <name type="scientific">Lactuca saligna</name>
    <name type="common">Willowleaf lettuce</name>
    <dbReference type="NCBI Taxonomy" id="75948"/>
    <lineage>
        <taxon>Eukaryota</taxon>
        <taxon>Viridiplantae</taxon>
        <taxon>Streptophyta</taxon>
        <taxon>Embryophyta</taxon>
        <taxon>Tracheophyta</taxon>
        <taxon>Spermatophyta</taxon>
        <taxon>Magnoliopsida</taxon>
        <taxon>eudicotyledons</taxon>
        <taxon>Gunneridae</taxon>
        <taxon>Pentapetalae</taxon>
        <taxon>asterids</taxon>
        <taxon>campanulids</taxon>
        <taxon>Asterales</taxon>
        <taxon>Asteraceae</taxon>
        <taxon>Cichorioideae</taxon>
        <taxon>Cichorieae</taxon>
        <taxon>Lactucinae</taxon>
        <taxon>Lactuca</taxon>
    </lineage>
</organism>
<reference evidence="1" key="1">
    <citation type="submission" date="2023-04" db="EMBL/GenBank/DDBJ databases">
        <authorList>
            <person name="Vijverberg K."/>
            <person name="Xiong W."/>
            <person name="Schranz E."/>
        </authorList>
    </citation>
    <scope>NUCLEOTIDE SEQUENCE</scope>
</reference>
<sequence>MYEGSKKSAKKYENLHCSCYQKGGWVKQTPSLNEHGLSQVEPGCTDGCSDRKEISGVMPVCSLSFTFDNFSIFFFIWISSAIHRETSTVTYSKPTDHRLHSLLFVVNPLPWLVPEHSSTMDSIVAHNKLQNPARFYEQMKIKLCVAVSAKVADFSLGTNTGGSVRVHCPY</sequence>
<gene>
    <name evidence="1" type="ORF">LSALG_LOCUS19537</name>
</gene>
<evidence type="ECO:0000313" key="1">
    <source>
        <dbReference type="EMBL" id="CAI9279753.1"/>
    </source>
</evidence>
<dbReference type="Proteomes" id="UP001177003">
    <property type="component" value="Chromosome 4"/>
</dbReference>
<dbReference type="AlphaFoldDB" id="A0AA35YTI8"/>
<dbReference type="EMBL" id="OX465080">
    <property type="protein sequence ID" value="CAI9279753.1"/>
    <property type="molecule type" value="Genomic_DNA"/>
</dbReference>
<evidence type="ECO:0000313" key="2">
    <source>
        <dbReference type="Proteomes" id="UP001177003"/>
    </source>
</evidence>
<protein>
    <submittedName>
        <fullName evidence="1">Uncharacterized protein</fullName>
    </submittedName>
</protein>
<proteinExistence type="predicted"/>
<accession>A0AA35YTI8</accession>